<name>A0A835YVH8_9STRA</name>
<comment type="caution">
    <text evidence="1">The sequence shown here is derived from an EMBL/GenBank/DDBJ whole genome shotgun (WGS) entry which is preliminary data.</text>
</comment>
<reference evidence="1" key="1">
    <citation type="submission" date="2021-02" db="EMBL/GenBank/DDBJ databases">
        <title>First Annotated Genome of the Yellow-green Alga Tribonema minus.</title>
        <authorList>
            <person name="Mahan K.M."/>
        </authorList>
    </citation>
    <scope>NUCLEOTIDE SEQUENCE</scope>
    <source>
        <strain evidence="1">UTEX B ZZ1240</strain>
    </source>
</reference>
<dbReference type="AlphaFoldDB" id="A0A835YVH8"/>
<organism evidence="1 2">
    <name type="scientific">Tribonema minus</name>
    <dbReference type="NCBI Taxonomy" id="303371"/>
    <lineage>
        <taxon>Eukaryota</taxon>
        <taxon>Sar</taxon>
        <taxon>Stramenopiles</taxon>
        <taxon>Ochrophyta</taxon>
        <taxon>PX clade</taxon>
        <taxon>Xanthophyceae</taxon>
        <taxon>Tribonematales</taxon>
        <taxon>Tribonemataceae</taxon>
        <taxon>Tribonema</taxon>
    </lineage>
</organism>
<evidence type="ECO:0000313" key="2">
    <source>
        <dbReference type="Proteomes" id="UP000664859"/>
    </source>
</evidence>
<sequence>MGVLLLVLLLLLVVLSVLVLLMLLQTLLHCSRVDMAILGANRRLHGGHRHAAAADGAIPE</sequence>
<dbReference type="Proteomes" id="UP000664859">
    <property type="component" value="Unassembled WGS sequence"/>
</dbReference>
<dbReference type="EMBL" id="JAFCMP010000357">
    <property type="protein sequence ID" value="KAG5180847.1"/>
    <property type="molecule type" value="Genomic_DNA"/>
</dbReference>
<gene>
    <name evidence="1" type="ORF">JKP88DRAFT_279317</name>
</gene>
<accession>A0A835YVH8</accession>
<evidence type="ECO:0000313" key="1">
    <source>
        <dbReference type="EMBL" id="KAG5180847.1"/>
    </source>
</evidence>
<proteinExistence type="predicted"/>
<protein>
    <submittedName>
        <fullName evidence="1">Uncharacterized protein</fullName>
    </submittedName>
</protein>
<keyword evidence="2" id="KW-1185">Reference proteome</keyword>